<sequence>VIEVKCNFQFGSFTFIQHKNMDCKEVDFNRGIQEYIDGFGEPFGEHWIGLQHIHDISQNRNKTLLSVSLDTFGAPKISYYYNFKLQPGPDFRISLSEYDSSYSATAGDSLTVSGESINERPFSAYDRDNTSHNCPARFESGWWY</sequence>
<dbReference type="GO" id="GO:0005615">
    <property type="term" value="C:extracellular space"/>
    <property type="evidence" value="ECO:0007669"/>
    <property type="project" value="TreeGrafter"/>
</dbReference>
<reference evidence="2 3" key="1">
    <citation type="journal article" date="2013" name="Nature">
        <title>Insights into bilaterian evolution from three spiralian genomes.</title>
        <authorList>
            <person name="Simakov O."/>
            <person name="Marletaz F."/>
            <person name="Cho S.J."/>
            <person name="Edsinger-Gonzales E."/>
            <person name="Havlak P."/>
            <person name="Hellsten U."/>
            <person name="Kuo D.H."/>
            <person name="Larsson T."/>
            <person name="Lv J."/>
            <person name="Arendt D."/>
            <person name="Savage R."/>
            <person name="Osoegawa K."/>
            <person name="de Jong P."/>
            <person name="Grimwood J."/>
            <person name="Chapman J.A."/>
            <person name="Shapiro H."/>
            <person name="Aerts A."/>
            <person name="Otillar R.P."/>
            <person name="Terry A.Y."/>
            <person name="Boore J.L."/>
            <person name="Grigoriev I.V."/>
            <person name="Lindberg D.R."/>
            <person name="Seaver E.C."/>
            <person name="Weisblat D.A."/>
            <person name="Putnam N.H."/>
            <person name="Rokhsar D.S."/>
        </authorList>
    </citation>
    <scope>NUCLEOTIDE SEQUENCE [LARGE SCALE GENOMIC DNA]</scope>
</reference>
<keyword evidence="3" id="KW-1185">Reference proteome</keyword>
<evidence type="ECO:0000313" key="3">
    <source>
        <dbReference type="Proteomes" id="UP000030746"/>
    </source>
</evidence>
<dbReference type="CTD" id="20253186"/>
<dbReference type="AlphaFoldDB" id="V4B9B5"/>
<dbReference type="STRING" id="225164.V4B9B5"/>
<dbReference type="RefSeq" id="XP_009045433.1">
    <property type="nucleotide sequence ID" value="XM_009047185.1"/>
</dbReference>
<feature type="non-terminal residue" evidence="2">
    <location>
        <position position="1"/>
    </location>
</feature>
<dbReference type="SUPFAM" id="SSF56496">
    <property type="entry name" value="Fibrinogen C-terminal domain-like"/>
    <property type="match status" value="1"/>
</dbReference>
<dbReference type="InterPro" id="IPR050373">
    <property type="entry name" value="Fibrinogen_C-term_domain"/>
</dbReference>
<dbReference type="EMBL" id="KB199905">
    <property type="protein sequence ID" value="ESP03951.1"/>
    <property type="molecule type" value="Genomic_DNA"/>
</dbReference>
<dbReference type="GeneID" id="20253186"/>
<dbReference type="PANTHER" id="PTHR19143">
    <property type="entry name" value="FIBRINOGEN/TENASCIN/ANGIOPOEITIN"/>
    <property type="match status" value="1"/>
</dbReference>
<feature type="non-terminal residue" evidence="2">
    <location>
        <position position="144"/>
    </location>
</feature>
<organism evidence="2 3">
    <name type="scientific">Lottia gigantea</name>
    <name type="common">Giant owl limpet</name>
    <dbReference type="NCBI Taxonomy" id="225164"/>
    <lineage>
        <taxon>Eukaryota</taxon>
        <taxon>Metazoa</taxon>
        <taxon>Spiralia</taxon>
        <taxon>Lophotrochozoa</taxon>
        <taxon>Mollusca</taxon>
        <taxon>Gastropoda</taxon>
        <taxon>Patellogastropoda</taxon>
        <taxon>Lottioidea</taxon>
        <taxon>Lottiidae</taxon>
        <taxon>Lottia</taxon>
    </lineage>
</organism>
<evidence type="ECO:0000259" key="1">
    <source>
        <dbReference type="PROSITE" id="PS51406"/>
    </source>
</evidence>
<dbReference type="Proteomes" id="UP000030746">
    <property type="component" value="Unassembled WGS sequence"/>
</dbReference>
<evidence type="ECO:0000313" key="2">
    <source>
        <dbReference type="EMBL" id="ESP03951.1"/>
    </source>
</evidence>
<dbReference type="OrthoDB" id="7940501at2759"/>
<dbReference type="InterPro" id="IPR036056">
    <property type="entry name" value="Fibrinogen-like_C"/>
</dbReference>
<proteinExistence type="predicted"/>
<gene>
    <name evidence="2" type="ORF">LOTGIDRAFT_97788</name>
</gene>
<accession>V4B9B5</accession>
<dbReference type="Gene3D" id="3.90.215.10">
    <property type="entry name" value="Gamma Fibrinogen, chain A, domain 1"/>
    <property type="match status" value="1"/>
</dbReference>
<dbReference type="HOGENOM" id="CLU_038628_7_4_1"/>
<dbReference type="Pfam" id="PF00147">
    <property type="entry name" value="Fibrinogen_C"/>
    <property type="match status" value="1"/>
</dbReference>
<protein>
    <recommendedName>
        <fullName evidence="1">Fibrinogen C-terminal domain-containing protein</fullName>
    </recommendedName>
</protein>
<name>V4B9B5_LOTGI</name>
<dbReference type="PROSITE" id="PS51406">
    <property type="entry name" value="FIBRINOGEN_C_2"/>
    <property type="match status" value="1"/>
</dbReference>
<dbReference type="SMART" id="SM00186">
    <property type="entry name" value="FBG"/>
    <property type="match status" value="1"/>
</dbReference>
<dbReference type="InterPro" id="IPR014716">
    <property type="entry name" value="Fibrinogen_a/b/g_C_1"/>
</dbReference>
<dbReference type="KEGG" id="lgi:LOTGIDRAFT_97788"/>
<feature type="domain" description="Fibrinogen C-terminal" evidence="1">
    <location>
        <begin position="1"/>
        <end position="144"/>
    </location>
</feature>
<dbReference type="InterPro" id="IPR002181">
    <property type="entry name" value="Fibrinogen_a/b/g_C_dom"/>
</dbReference>